<sequence length="121" mass="13573">MITGEFNQKGELEFNITVIAADDTLFPVRAILDTGFNDWLLINNEDAQDLGWVQQRKPRTVQTAGGIRVFNLYEGIVLIDGEELIVRVLAGDEIKEILLGLRWLRFKRLVADFAAGVLTLG</sequence>
<name>A0A7C3VRQ0_9CYAN</name>
<dbReference type="EMBL" id="DSPX01000165">
    <property type="protein sequence ID" value="HGG02111.1"/>
    <property type="molecule type" value="Genomic_DNA"/>
</dbReference>
<accession>A0A7C3VRQ0</accession>
<protein>
    <submittedName>
        <fullName evidence="1">Aspartyl protease</fullName>
    </submittedName>
</protein>
<evidence type="ECO:0000313" key="1">
    <source>
        <dbReference type="EMBL" id="HGG02111.1"/>
    </source>
</evidence>
<dbReference type="InterPro" id="IPR021109">
    <property type="entry name" value="Peptidase_aspartic_dom_sf"/>
</dbReference>
<proteinExistence type="predicted"/>
<keyword evidence="1" id="KW-0645">Protease</keyword>
<dbReference type="GO" id="GO:0008233">
    <property type="term" value="F:peptidase activity"/>
    <property type="evidence" value="ECO:0007669"/>
    <property type="project" value="UniProtKB-KW"/>
</dbReference>
<dbReference type="GO" id="GO:0006508">
    <property type="term" value="P:proteolysis"/>
    <property type="evidence" value="ECO:0007669"/>
    <property type="project" value="UniProtKB-KW"/>
</dbReference>
<keyword evidence="1" id="KW-0378">Hydrolase</keyword>
<dbReference type="Gene3D" id="2.40.70.10">
    <property type="entry name" value="Acid Proteases"/>
    <property type="match status" value="1"/>
</dbReference>
<gene>
    <name evidence="1" type="ORF">ENR15_16070</name>
</gene>
<dbReference type="SUPFAM" id="SSF50630">
    <property type="entry name" value="Acid proteases"/>
    <property type="match status" value="1"/>
</dbReference>
<comment type="caution">
    <text evidence="1">The sequence shown here is derived from an EMBL/GenBank/DDBJ whole genome shotgun (WGS) entry which is preliminary data.</text>
</comment>
<organism evidence="1">
    <name type="scientific">Planktothricoides sp. SpSt-374</name>
    <dbReference type="NCBI Taxonomy" id="2282167"/>
    <lineage>
        <taxon>Bacteria</taxon>
        <taxon>Bacillati</taxon>
        <taxon>Cyanobacteriota</taxon>
        <taxon>Cyanophyceae</taxon>
        <taxon>Oscillatoriophycideae</taxon>
        <taxon>Oscillatoriales</taxon>
        <taxon>Oscillatoriaceae</taxon>
        <taxon>Planktothricoides</taxon>
    </lineage>
</organism>
<reference evidence="1" key="1">
    <citation type="journal article" date="2020" name="mSystems">
        <title>Genome- and Community-Level Interaction Insights into Carbon Utilization and Element Cycling Functions of Hydrothermarchaeota in Hydrothermal Sediment.</title>
        <authorList>
            <person name="Zhou Z."/>
            <person name="Liu Y."/>
            <person name="Xu W."/>
            <person name="Pan J."/>
            <person name="Luo Z.H."/>
            <person name="Li M."/>
        </authorList>
    </citation>
    <scope>NUCLEOTIDE SEQUENCE [LARGE SCALE GENOMIC DNA]</scope>
    <source>
        <strain evidence="1">SpSt-374</strain>
    </source>
</reference>
<dbReference type="AlphaFoldDB" id="A0A7C3VRQ0"/>